<dbReference type="SUPFAM" id="SSF55418">
    <property type="entry name" value="eIF4e-like"/>
    <property type="match status" value="1"/>
</dbReference>
<dbReference type="GO" id="GO:0000340">
    <property type="term" value="F:RNA 7-methylguanosine cap binding"/>
    <property type="evidence" value="ECO:0007669"/>
    <property type="project" value="TreeGrafter"/>
</dbReference>
<keyword evidence="1" id="KW-0648">Protein biosynthesis</keyword>
<dbReference type="EMBL" id="JADGJW010000680">
    <property type="protein sequence ID" value="KAJ3213746.1"/>
    <property type="molecule type" value="Genomic_DNA"/>
</dbReference>
<dbReference type="Pfam" id="PF01652">
    <property type="entry name" value="IF4E"/>
    <property type="match status" value="1"/>
</dbReference>
<keyword evidence="1" id="KW-0694">RNA-binding</keyword>
<evidence type="ECO:0000256" key="1">
    <source>
        <dbReference type="RuleBase" id="RU004374"/>
    </source>
</evidence>
<dbReference type="InterPro" id="IPR023398">
    <property type="entry name" value="TIF_eIF4e-like"/>
</dbReference>
<proteinExistence type="inferred from homology"/>
<gene>
    <name evidence="2" type="primary">EIF4E2</name>
    <name evidence="2" type="ORF">HK099_007214</name>
</gene>
<dbReference type="PANTHER" id="PTHR11960:SF18">
    <property type="entry name" value="EUKARYOTIC TRANSLATION INITIATION FACTOR 4E HOMOLOGOUS PROTEIN, ISOFORM B"/>
    <property type="match status" value="1"/>
</dbReference>
<comment type="caution">
    <text evidence="2">The sequence shown here is derived from an EMBL/GenBank/DDBJ whole genome shotgun (WGS) entry which is preliminary data.</text>
</comment>
<dbReference type="Proteomes" id="UP001211065">
    <property type="component" value="Unassembled WGS sequence"/>
</dbReference>
<comment type="similarity">
    <text evidence="1">Belongs to the eukaryotic initiation factor 4E family.</text>
</comment>
<name>A0AAD5TXG4_9FUNG</name>
<dbReference type="PANTHER" id="PTHR11960">
    <property type="entry name" value="EUKARYOTIC TRANSLATION INITIATION FACTOR 4E RELATED"/>
    <property type="match status" value="1"/>
</dbReference>
<dbReference type="InterPro" id="IPR001040">
    <property type="entry name" value="TIF_eIF_4E"/>
</dbReference>
<sequence length="144" mass="16535">MFDCDSSQFFFNLILRPKDLDPITDLVLFKKGLKPIWEDSPQGGKWIIRLKKGIASRYWENLLLALIGDQFKVGEEICGAVISVRQTEDILSLWNKDATNKDVTYKIKETLKVVLDLPEKISMEYKAHNSSLADNSSFRNTTKH</sequence>
<dbReference type="GO" id="GO:0003743">
    <property type="term" value="F:translation initiation factor activity"/>
    <property type="evidence" value="ECO:0007669"/>
    <property type="project" value="UniProtKB-KW"/>
</dbReference>
<reference evidence="2" key="1">
    <citation type="submission" date="2020-05" db="EMBL/GenBank/DDBJ databases">
        <title>Phylogenomic resolution of chytrid fungi.</title>
        <authorList>
            <person name="Stajich J.E."/>
            <person name="Amses K."/>
            <person name="Simmons R."/>
            <person name="Seto K."/>
            <person name="Myers J."/>
            <person name="Bonds A."/>
            <person name="Quandt C.A."/>
            <person name="Barry K."/>
            <person name="Liu P."/>
            <person name="Grigoriev I."/>
            <person name="Longcore J.E."/>
            <person name="James T.Y."/>
        </authorList>
    </citation>
    <scope>NUCLEOTIDE SEQUENCE</scope>
    <source>
        <strain evidence="2">JEL0476</strain>
    </source>
</reference>
<protein>
    <submittedName>
        <fullName evidence="2">Eukaryotic translation initiation factor 4E type 2</fullName>
    </submittedName>
</protein>
<evidence type="ECO:0000313" key="3">
    <source>
        <dbReference type="Proteomes" id="UP001211065"/>
    </source>
</evidence>
<organism evidence="2 3">
    <name type="scientific">Clydaea vesicula</name>
    <dbReference type="NCBI Taxonomy" id="447962"/>
    <lineage>
        <taxon>Eukaryota</taxon>
        <taxon>Fungi</taxon>
        <taxon>Fungi incertae sedis</taxon>
        <taxon>Chytridiomycota</taxon>
        <taxon>Chytridiomycota incertae sedis</taxon>
        <taxon>Chytridiomycetes</taxon>
        <taxon>Lobulomycetales</taxon>
        <taxon>Lobulomycetaceae</taxon>
        <taxon>Clydaea</taxon>
    </lineage>
</organism>
<keyword evidence="1 2" id="KW-0396">Initiation factor</keyword>
<dbReference type="Gene3D" id="3.30.760.10">
    <property type="entry name" value="RNA Cap, Translation Initiation Factor Eif4e"/>
    <property type="match status" value="1"/>
</dbReference>
<evidence type="ECO:0000313" key="2">
    <source>
        <dbReference type="EMBL" id="KAJ3213746.1"/>
    </source>
</evidence>
<dbReference type="GO" id="GO:0016281">
    <property type="term" value="C:eukaryotic translation initiation factor 4F complex"/>
    <property type="evidence" value="ECO:0007669"/>
    <property type="project" value="TreeGrafter"/>
</dbReference>
<dbReference type="AlphaFoldDB" id="A0AAD5TXG4"/>
<accession>A0AAD5TXG4</accession>
<keyword evidence="3" id="KW-1185">Reference proteome</keyword>